<gene>
    <name evidence="3" type="ORF">EJV47_24585</name>
</gene>
<dbReference type="SUPFAM" id="SSF52038">
    <property type="entry name" value="Barstar-related"/>
    <property type="match status" value="1"/>
</dbReference>
<proteinExistence type="inferred from homology"/>
<dbReference type="AlphaFoldDB" id="A0A431TWF4"/>
<feature type="domain" description="Barstar (barnase inhibitor)" evidence="2">
    <location>
        <begin position="47"/>
        <end position="135"/>
    </location>
</feature>
<evidence type="ECO:0000313" key="3">
    <source>
        <dbReference type="EMBL" id="RTQ45669.1"/>
    </source>
</evidence>
<comment type="caution">
    <text evidence="3">The sequence shown here is derived from an EMBL/GenBank/DDBJ whole genome shotgun (WGS) entry which is preliminary data.</text>
</comment>
<dbReference type="RefSeq" id="WP_126695866.1">
    <property type="nucleotide sequence ID" value="NZ_RXOF01000019.1"/>
</dbReference>
<dbReference type="EMBL" id="RXOF01000019">
    <property type="protein sequence ID" value="RTQ45669.1"/>
    <property type="molecule type" value="Genomic_DNA"/>
</dbReference>
<dbReference type="InterPro" id="IPR000468">
    <property type="entry name" value="Barstar"/>
</dbReference>
<dbReference type="Gene3D" id="3.30.370.10">
    <property type="entry name" value="Barstar-like"/>
    <property type="match status" value="1"/>
</dbReference>
<dbReference type="OrthoDB" id="7575400at2"/>
<name>A0A431TWF4_9BACT</name>
<dbReference type="Proteomes" id="UP000282184">
    <property type="component" value="Unassembled WGS sequence"/>
</dbReference>
<evidence type="ECO:0000259" key="2">
    <source>
        <dbReference type="Pfam" id="PF01337"/>
    </source>
</evidence>
<protein>
    <recommendedName>
        <fullName evidence="2">Barstar (barnase inhibitor) domain-containing protein</fullName>
    </recommendedName>
</protein>
<reference evidence="3 4" key="1">
    <citation type="submission" date="2018-12" db="EMBL/GenBank/DDBJ databases">
        <title>Hymenobacter gummosus sp. nov., isolated from a spring.</title>
        <authorList>
            <person name="Nie L."/>
        </authorList>
    </citation>
    <scope>NUCLEOTIDE SEQUENCE [LARGE SCALE GENOMIC DNA]</scope>
    <source>
        <strain evidence="3 4">KCTC 52166</strain>
    </source>
</reference>
<keyword evidence="4" id="KW-1185">Reference proteome</keyword>
<evidence type="ECO:0000256" key="1">
    <source>
        <dbReference type="ARBA" id="ARBA00006845"/>
    </source>
</evidence>
<accession>A0A431TWF4</accession>
<sequence length="179" mass="20769">MSTPGDYHYPRDQNVAVTILARGGVRFYYQESVLDYDVDLISEQGYQILEFEGNFITTKTELLFDLEQKLHLPDWGVADFDALIDCLREWHPAPNGTALVFRHLNSLPPDLTHTLLDILSHCSRAELAWGNKLIVLVQVDNPRFAITKPLGAINFFLWNDKEWFESERIKSYFQRPEPE</sequence>
<organism evidence="3 4">
    <name type="scientific">Hymenobacter gummosus</name>
    <dbReference type="NCBI Taxonomy" id="1776032"/>
    <lineage>
        <taxon>Bacteria</taxon>
        <taxon>Pseudomonadati</taxon>
        <taxon>Bacteroidota</taxon>
        <taxon>Cytophagia</taxon>
        <taxon>Cytophagales</taxon>
        <taxon>Hymenobacteraceae</taxon>
        <taxon>Hymenobacter</taxon>
    </lineage>
</organism>
<dbReference type="InterPro" id="IPR035905">
    <property type="entry name" value="Barstar-like_sf"/>
</dbReference>
<comment type="similarity">
    <text evidence="1">Belongs to the barstar family.</text>
</comment>
<evidence type="ECO:0000313" key="4">
    <source>
        <dbReference type="Proteomes" id="UP000282184"/>
    </source>
</evidence>
<dbReference type="Pfam" id="PF01337">
    <property type="entry name" value="Barstar"/>
    <property type="match status" value="1"/>
</dbReference>